<protein>
    <submittedName>
        <fullName evidence="1">Uncharacterized protein</fullName>
    </submittedName>
</protein>
<dbReference type="RefSeq" id="WP_079255488.1">
    <property type="nucleotide sequence ID" value="NZ_CP010779.1"/>
</dbReference>
<evidence type="ECO:0000313" key="1">
    <source>
        <dbReference type="EMBL" id="MDR8262440.1"/>
    </source>
</evidence>
<dbReference type="AlphaFoldDB" id="A0ABD5DB70"/>
<organism evidence="1">
    <name type="scientific">Acinetobacter baumannii</name>
    <dbReference type="NCBI Taxonomy" id="470"/>
    <lineage>
        <taxon>Bacteria</taxon>
        <taxon>Pseudomonadati</taxon>
        <taxon>Pseudomonadota</taxon>
        <taxon>Gammaproteobacteria</taxon>
        <taxon>Moraxellales</taxon>
        <taxon>Moraxellaceae</taxon>
        <taxon>Acinetobacter</taxon>
        <taxon>Acinetobacter calcoaceticus/baumannii complex</taxon>
    </lineage>
</organism>
<dbReference type="Pfam" id="PF21829">
    <property type="entry name" value="DUF6889"/>
    <property type="match status" value="1"/>
</dbReference>
<accession>A0ABD5DB70</accession>
<sequence length="63" mass="7360">MKFKHLPDHEDWLLRPVIRGLCRFESLKDGTLDLADIALMNDALDVQADNQLLLERYHEQNKG</sequence>
<proteinExistence type="predicted"/>
<gene>
    <name evidence="1" type="ORF">FPK87_18495</name>
</gene>
<name>A0ABD5DB70_ACIBA</name>
<comment type="caution">
    <text evidence="1">The sequence shown here is derived from an EMBL/GenBank/DDBJ whole genome shotgun (WGS) entry which is preliminary data.</text>
</comment>
<dbReference type="InterPro" id="IPR054182">
    <property type="entry name" value="DUF6889"/>
</dbReference>
<dbReference type="EMBL" id="VMBB01000038">
    <property type="protein sequence ID" value="MDR8262440.1"/>
    <property type="molecule type" value="Genomic_DNA"/>
</dbReference>
<reference evidence="1" key="1">
    <citation type="submission" date="2019-07" db="EMBL/GenBank/DDBJ databases">
        <title>Biological characteristics of mucoid Acinetobacter baumannii from a general hospital in China.</title>
        <authorList>
            <person name="Hua X."/>
            <person name="Yu Y."/>
        </authorList>
    </citation>
    <scope>NUCLEOTIDE SEQUENCE [LARGE SCALE GENOMIC DNA]</scope>
    <source>
        <strain evidence="1">N41</strain>
    </source>
</reference>